<feature type="compositionally biased region" description="Basic and acidic residues" evidence="1">
    <location>
        <begin position="209"/>
        <end position="219"/>
    </location>
</feature>
<feature type="region of interest" description="Disordered" evidence="1">
    <location>
        <begin position="1"/>
        <end position="318"/>
    </location>
</feature>
<accession>A0A4S8LNG5</accession>
<feature type="compositionally biased region" description="Polar residues" evidence="1">
    <location>
        <begin position="262"/>
        <end position="273"/>
    </location>
</feature>
<feature type="compositionally biased region" description="Basic and acidic residues" evidence="1">
    <location>
        <begin position="68"/>
        <end position="97"/>
    </location>
</feature>
<keyword evidence="4" id="KW-1185">Reference proteome</keyword>
<evidence type="ECO:0000313" key="4">
    <source>
        <dbReference type="Proteomes" id="UP000297245"/>
    </source>
</evidence>
<dbReference type="Proteomes" id="UP000297245">
    <property type="component" value="Unassembled WGS sequence"/>
</dbReference>
<gene>
    <name evidence="3" type="ORF">K435DRAFT_760304</name>
</gene>
<proteinExistence type="predicted"/>
<evidence type="ECO:0000256" key="1">
    <source>
        <dbReference type="SAM" id="MobiDB-lite"/>
    </source>
</evidence>
<feature type="compositionally biased region" description="Acidic residues" evidence="1">
    <location>
        <begin position="369"/>
        <end position="385"/>
    </location>
</feature>
<dbReference type="OrthoDB" id="2746456at2759"/>
<name>A0A4S8LNG5_DENBC</name>
<evidence type="ECO:0000259" key="2">
    <source>
        <dbReference type="PROSITE" id="PS50097"/>
    </source>
</evidence>
<evidence type="ECO:0000313" key="3">
    <source>
        <dbReference type="EMBL" id="THU90513.1"/>
    </source>
</evidence>
<dbReference type="AlphaFoldDB" id="A0A4S8LNG5"/>
<reference evidence="3 4" key="1">
    <citation type="journal article" date="2019" name="Nat. Ecol. Evol.">
        <title>Megaphylogeny resolves global patterns of mushroom evolution.</title>
        <authorList>
            <person name="Varga T."/>
            <person name="Krizsan K."/>
            <person name="Foldi C."/>
            <person name="Dima B."/>
            <person name="Sanchez-Garcia M."/>
            <person name="Sanchez-Ramirez S."/>
            <person name="Szollosi G.J."/>
            <person name="Szarkandi J.G."/>
            <person name="Papp V."/>
            <person name="Albert L."/>
            <person name="Andreopoulos W."/>
            <person name="Angelini C."/>
            <person name="Antonin V."/>
            <person name="Barry K.W."/>
            <person name="Bougher N.L."/>
            <person name="Buchanan P."/>
            <person name="Buyck B."/>
            <person name="Bense V."/>
            <person name="Catcheside P."/>
            <person name="Chovatia M."/>
            <person name="Cooper J."/>
            <person name="Damon W."/>
            <person name="Desjardin D."/>
            <person name="Finy P."/>
            <person name="Geml J."/>
            <person name="Haridas S."/>
            <person name="Hughes K."/>
            <person name="Justo A."/>
            <person name="Karasinski D."/>
            <person name="Kautmanova I."/>
            <person name="Kiss B."/>
            <person name="Kocsube S."/>
            <person name="Kotiranta H."/>
            <person name="LaButti K.M."/>
            <person name="Lechner B.E."/>
            <person name="Liimatainen K."/>
            <person name="Lipzen A."/>
            <person name="Lukacs Z."/>
            <person name="Mihaltcheva S."/>
            <person name="Morgado L.N."/>
            <person name="Niskanen T."/>
            <person name="Noordeloos M.E."/>
            <person name="Ohm R.A."/>
            <person name="Ortiz-Santana B."/>
            <person name="Ovrebo C."/>
            <person name="Racz N."/>
            <person name="Riley R."/>
            <person name="Savchenko A."/>
            <person name="Shiryaev A."/>
            <person name="Soop K."/>
            <person name="Spirin V."/>
            <person name="Szebenyi C."/>
            <person name="Tomsovsky M."/>
            <person name="Tulloss R.E."/>
            <person name="Uehling J."/>
            <person name="Grigoriev I.V."/>
            <person name="Vagvolgyi C."/>
            <person name="Papp T."/>
            <person name="Martin F.M."/>
            <person name="Miettinen O."/>
            <person name="Hibbett D.S."/>
            <person name="Nagy L.G."/>
        </authorList>
    </citation>
    <scope>NUCLEOTIDE SEQUENCE [LARGE SCALE GENOMIC DNA]</scope>
    <source>
        <strain evidence="3 4">CBS 962.96</strain>
    </source>
</reference>
<organism evidence="3 4">
    <name type="scientific">Dendrothele bispora (strain CBS 962.96)</name>
    <dbReference type="NCBI Taxonomy" id="1314807"/>
    <lineage>
        <taxon>Eukaryota</taxon>
        <taxon>Fungi</taxon>
        <taxon>Dikarya</taxon>
        <taxon>Basidiomycota</taxon>
        <taxon>Agaricomycotina</taxon>
        <taxon>Agaricomycetes</taxon>
        <taxon>Agaricomycetidae</taxon>
        <taxon>Agaricales</taxon>
        <taxon>Agaricales incertae sedis</taxon>
        <taxon>Dendrothele</taxon>
    </lineage>
</organism>
<dbReference type="PROSITE" id="PS50097">
    <property type="entry name" value="BTB"/>
    <property type="match status" value="1"/>
</dbReference>
<feature type="compositionally biased region" description="Low complexity" evidence="1">
    <location>
        <begin position="1"/>
        <end position="46"/>
    </location>
</feature>
<sequence>MKILLPTTITATVSATTTPTTFSSSQPPQSQQSQPFPLSPRLPSSQLHESLIMSKDGTIRAAPEVEPSEGKGEDKSDEEMSRRLEDSGASQKRKETPNLRTGNSLKRRRAFLSSDTDMSGDGPRSAKDSDSDSSSSSASSLPSRIVAQSYQKRRNNFKDREGPSLEQELPQAQAQADEPSLPVAKRQKLNPSTVSPKLKIKLRRSTRTPADKTKRRDEDPSLEQEIPQAQAHHDEPSLPVAEKPKLNSSTARPKPRLIKSGGISSPGSTQTPANKGKVKAKAIDSGPSSSTQKSNSTPNPSAGQAPSRETSLVTQTQVQKRLYKRHNTHWTLDGNVIVRISDVQYKLVRSVLAKQSRWFQSAFDTNTIEGEDENEDESGKEDEDERWGKGMEPVEQYNGCPVYVLDGIVRPRDFERLLDAMDAAITYAHDPPPFPVLASIIRASTALEFTHFKRYSRRVLEEKWTINLESFRKRISYPCTTILLSQECHIPSVLPRAMYELVKTNELDLHGILCGLDEADESEDDRDNDEGRPKLSQKLLFRLIQAREELATLWMREVSVPPSVEHVEPDKASNGGRAKTVSQDPIFVQYRYDFVCGLGEIIDIDWEGEGYCEACAAKRRKAWREMMRRWWKIFEEIVQN</sequence>
<feature type="region of interest" description="Disordered" evidence="1">
    <location>
        <begin position="365"/>
        <end position="391"/>
    </location>
</feature>
<dbReference type="InterPro" id="IPR000210">
    <property type="entry name" value="BTB/POZ_dom"/>
</dbReference>
<feature type="compositionally biased region" description="Polar residues" evidence="1">
    <location>
        <begin position="286"/>
        <end position="318"/>
    </location>
</feature>
<feature type="domain" description="BTB" evidence="2">
    <location>
        <begin position="334"/>
        <end position="421"/>
    </location>
</feature>
<protein>
    <recommendedName>
        <fullName evidence="2">BTB domain-containing protein</fullName>
    </recommendedName>
</protein>
<dbReference type="EMBL" id="ML179333">
    <property type="protein sequence ID" value="THU90513.1"/>
    <property type="molecule type" value="Genomic_DNA"/>
</dbReference>